<dbReference type="RefSeq" id="WP_259863480.1">
    <property type="nucleotide sequence ID" value="NZ_BAAAST010000020.1"/>
</dbReference>
<evidence type="ECO:0000256" key="1">
    <source>
        <dbReference type="SAM" id="MobiDB-lite"/>
    </source>
</evidence>
<evidence type="ECO:0000313" key="2">
    <source>
        <dbReference type="EMBL" id="UWP85372.1"/>
    </source>
</evidence>
<feature type="region of interest" description="Disordered" evidence="1">
    <location>
        <begin position="51"/>
        <end position="87"/>
    </location>
</feature>
<reference evidence="2" key="1">
    <citation type="submission" date="2021-04" db="EMBL/GenBank/DDBJ databases">
        <authorList>
            <person name="Hartkoorn R.C."/>
            <person name="Beaudoing E."/>
            <person name="Hot D."/>
        </authorList>
    </citation>
    <scope>NUCLEOTIDE SEQUENCE</scope>
    <source>
        <strain evidence="2">NRRL B-16292</strain>
    </source>
</reference>
<dbReference type="Proteomes" id="UP001059617">
    <property type="component" value="Chromosome"/>
</dbReference>
<sequence>MTVTAAMSRAERSAASSMAVVATAGTTLTASEHPGGSIDWHSFSIAAHRGGSGSYGAAKAAHRSEPVRGRPGIPGRRRPGVLRRARR</sequence>
<feature type="compositionally biased region" description="Basic residues" evidence="1">
    <location>
        <begin position="75"/>
        <end position="87"/>
    </location>
</feature>
<protein>
    <submittedName>
        <fullName evidence="2">Uncharacterized protein</fullName>
    </submittedName>
</protein>
<gene>
    <name evidence="2" type="ORF">Dfulv_14510</name>
</gene>
<keyword evidence="3" id="KW-1185">Reference proteome</keyword>
<reference evidence="2" key="2">
    <citation type="submission" date="2022-09" db="EMBL/GenBank/DDBJ databases">
        <title>Biosynthetic gene clusters of Dactylosporangioum fulvum.</title>
        <authorList>
            <person name="Caradec T."/>
        </authorList>
    </citation>
    <scope>NUCLEOTIDE SEQUENCE</scope>
    <source>
        <strain evidence="2">NRRL B-16292</strain>
    </source>
</reference>
<organism evidence="2 3">
    <name type="scientific">Dactylosporangium fulvum</name>
    <dbReference type="NCBI Taxonomy" id="53359"/>
    <lineage>
        <taxon>Bacteria</taxon>
        <taxon>Bacillati</taxon>
        <taxon>Actinomycetota</taxon>
        <taxon>Actinomycetes</taxon>
        <taxon>Micromonosporales</taxon>
        <taxon>Micromonosporaceae</taxon>
        <taxon>Dactylosporangium</taxon>
    </lineage>
</organism>
<name>A0ABY5W5N8_9ACTN</name>
<evidence type="ECO:0000313" key="3">
    <source>
        <dbReference type="Proteomes" id="UP001059617"/>
    </source>
</evidence>
<proteinExistence type="predicted"/>
<accession>A0ABY5W5N8</accession>
<dbReference type="EMBL" id="CP073720">
    <property type="protein sequence ID" value="UWP85372.1"/>
    <property type="molecule type" value="Genomic_DNA"/>
</dbReference>